<sequence length="38" mass="4405">MGKLWGTIDDQIAFSNRQMQNKINKLQIQLKSDSQTPK</sequence>
<accession>A0A6C0IKZ9</accession>
<proteinExistence type="predicted"/>
<dbReference type="AlphaFoldDB" id="A0A6C0IKZ9"/>
<protein>
    <submittedName>
        <fullName evidence="1">Uncharacterized protein</fullName>
    </submittedName>
</protein>
<evidence type="ECO:0000313" key="1">
    <source>
        <dbReference type="EMBL" id="QHT93874.1"/>
    </source>
</evidence>
<dbReference type="EMBL" id="MN740211">
    <property type="protein sequence ID" value="QHT93874.1"/>
    <property type="molecule type" value="Genomic_DNA"/>
</dbReference>
<reference evidence="1" key="1">
    <citation type="journal article" date="2020" name="Nature">
        <title>Giant virus diversity and host interactions through global metagenomics.</title>
        <authorList>
            <person name="Schulz F."/>
            <person name="Roux S."/>
            <person name="Paez-Espino D."/>
            <person name="Jungbluth S."/>
            <person name="Walsh D.A."/>
            <person name="Denef V.J."/>
            <person name="McMahon K.D."/>
            <person name="Konstantinidis K.T."/>
            <person name="Eloe-Fadrosh E.A."/>
            <person name="Kyrpides N.C."/>
            <person name="Woyke T."/>
        </authorList>
    </citation>
    <scope>NUCLEOTIDE SEQUENCE</scope>
    <source>
        <strain evidence="1">GVMAG-M-3300024258-14</strain>
    </source>
</reference>
<name>A0A6C0IKZ9_9ZZZZ</name>
<organism evidence="1">
    <name type="scientific">viral metagenome</name>
    <dbReference type="NCBI Taxonomy" id="1070528"/>
    <lineage>
        <taxon>unclassified sequences</taxon>
        <taxon>metagenomes</taxon>
        <taxon>organismal metagenomes</taxon>
    </lineage>
</organism>